<gene>
    <name evidence="2" type="ORF">M9Y10_029945</name>
</gene>
<name>A0ABR2KNL2_9EUKA</name>
<feature type="transmembrane region" description="Helical" evidence="1">
    <location>
        <begin position="57"/>
        <end position="77"/>
    </location>
</feature>
<comment type="caution">
    <text evidence="2">The sequence shown here is derived from an EMBL/GenBank/DDBJ whole genome shotgun (WGS) entry which is preliminary data.</text>
</comment>
<evidence type="ECO:0000256" key="1">
    <source>
        <dbReference type="SAM" id="Phobius"/>
    </source>
</evidence>
<keyword evidence="1" id="KW-1133">Transmembrane helix</keyword>
<accession>A0ABR2KNL2</accession>
<keyword evidence="1" id="KW-0812">Transmembrane</keyword>
<protein>
    <submittedName>
        <fullName evidence="2">Uncharacterized protein</fullName>
    </submittedName>
</protein>
<proteinExistence type="predicted"/>
<organism evidence="2 3">
    <name type="scientific">Tritrichomonas musculus</name>
    <dbReference type="NCBI Taxonomy" id="1915356"/>
    <lineage>
        <taxon>Eukaryota</taxon>
        <taxon>Metamonada</taxon>
        <taxon>Parabasalia</taxon>
        <taxon>Tritrichomonadida</taxon>
        <taxon>Tritrichomonadidae</taxon>
        <taxon>Tritrichomonas</taxon>
    </lineage>
</organism>
<dbReference type="SUPFAM" id="SSF81901">
    <property type="entry name" value="HCP-like"/>
    <property type="match status" value="1"/>
</dbReference>
<dbReference type="EMBL" id="JAPFFF010000004">
    <property type="protein sequence ID" value="KAK8892705.1"/>
    <property type="molecule type" value="Genomic_DNA"/>
</dbReference>
<dbReference type="Proteomes" id="UP001470230">
    <property type="component" value="Unassembled WGS sequence"/>
</dbReference>
<keyword evidence="3" id="KW-1185">Reference proteome</keyword>
<evidence type="ECO:0000313" key="3">
    <source>
        <dbReference type="Proteomes" id="UP001470230"/>
    </source>
</evidence>
<evidence type="ECO:0000313" key="2">
    <source>
        <dbReference type="EMBL" id="KAK8892705.1"/>
    </source>
</evidence>
<reference evidence="2 3" key="1">
    <citation type="submission" date="2024-04" db="EMBL/GenBank/DDBJ databases">
        <title>Tritrichomonas musculus Genome.</title>
        <authorList>
            <person name="Alves-Ferreira E."/>
            <person name="Grigg M."/>
            <person name="Lorenzi H."/>
            <person name="Galac M."/>
        </authorList>
    </citation>
    <scope>NUCLEOTIDE SEQUENCE [LARGE SCALE GENOMIC DNA]</scope>
    <source>
        <strain evidence="2 3">EAF2021</strain>
    </source>
</reference>
<keyword evidence="1" id="KW-0472">Membrane</keyword>
<sequence length="283" mass="34098">MYERSSHNKFALAAFNLGYIYEKNGEIEESIKLYITACENENEKLIYRDIRVYDVRLNISIIFIISFVYLKLIYYHFSKENLKESKKYFVKLISRIQNVSPKLSYKFQFHFQQDKIEDSFLYISKFFLCFPFFNLINQTNLNNDILLFMNFLSNINYKKTEAENKFAYKYDENDFEREKICLIKANKENEKYQSNSFISMREIVFENPSDLFDFSTKNRQIKYIFMMEIKSIIKVVENIIYTPPYDILFGRINIEKVCEPLIKENILMNIGKSFYDGFDLDIL</sequence>